<evidence type="ECO:0000256" key="5">
    <source>
        <dbReference type="SAM" id="MobiDB-lite"/>
    </source>
</evidence>
<dbReference type="OrthoDB" id="1658288at2759"/>
<feature type="short sequence motif" description="GXSXG" evidence="4">
    <location>
        <begin position="434"/>
        <end position="438"/>
    </location>
</feature>
<feature type="active site" description="Proton acceptor" evidence="4">
    <location>
        <position position="589"/>
    </location>
</feature>
<evidence type="ECO:0000259" key="6">
    <source>
        <dbReference type="PROSITE" id="PS51635"/>
    </source>
</evidence>
<dbReference type="SUPFAM" id="SSF52151">
    <property type="entry name" value="FabD/lysophospholipase-like"/>
    <property type="match status" value="1"/>
</dbReference>
<feature type="domain" description="PNPLA" evidence="6">
    <location>
        <begin position="397"/>
        <end position="602"/>
    </location>
</feature>
<feature type="active site" description="Nucleophile" evidence="4">
    <location>
        <position position="436"/>
    </location>
</feature>
<keyword evidence="8" id="KW-1185">Reference proteome</keyword>
<dbReference type="GO" id="GO:0047499">
    <property type="term" value="F:calcium-independent phospholipase A2 activity"/>
    <property type="evidence" value="ECO:0007669"/>
    <property type="project" value="TreeGrafter"/>
</dbReference>
<evidence type="ECO:0000256" key="4">
    <source>
        <dbReference type="PROSITE-ProRule" id="PRU01161"/>
    </source>
</evidence>
<gene>
    <name evidence="7" type="ORF">DFA_02433</name>
</gene>
<evidence type="ECO:0000256" key="3">
    <source>
        <dbReference type="ARBA" id="ARBA00023098"/>
    </source>
</evidence>
<evidence type="ECO:0000313" key="8">
    <source>
        <dbReference type="Proteomes" id="UP000007797"/>
    </source>
</evidence>
<dbReference type="GO" id="GO:0019369">
    <property type="term" value="P:arachidonate metabolic process"/>
    <property type="evidence" value="ECO:0007669"/>
    <property type="project" value="TreeGrafter"/>
</dbReference>
<dbReference type="GeneID" id="14871144"/>
<evidence type="ECO:0000256" key="1">
    <source>
        <dbReference type="ARBA" id="ARBA00022801"/>
    </source>
</evidence>
<dbReference type="GO" id="GO:0016042">
    <property type="term" value="P:lipid catabolic process"/>
    <property type="evidence" value="ECO:0007669"/>
    <property type="project" value="UniProtKB-UniRule"/>
</dbReference>
<protein>
    <submittedName>
        <fullName evidence="7">Patatin family protein</fullName>
    </submittedName>
</protein>
<dbReference type="KEGG" id="dfa:DFA_02433"/>
<dbReference type="PROSITE" id="PS51635">
    <property type="entry name" value="PNPLA"/>
    <property type="match status" value="1"/>
</dbReference>
<proteinExistence type="predicted"/>
<feature type="region of interest" description="Disordered" evidence="5">
    <location>
        <begin position="820"/>
        <end position="839"/>
    </location>
</feature>
<dbReference type="Proteomes" id="UP000007797">
    <property type="component" value="Unassembled WGS sequence"/>
</dbReference>
<keyword evidence="1 4" id="KW-0378">Hydrolase</keyword>
<keyword evidence="2 4" id="KW-0442">Lipid degradation</keyword>
<feature type="short sequence motif" description="GXGXXG" evidence="4">
    <location>
        <begin position="401"/>
        <end position="406"/>
    </location>
</feature>
<evidence type="ECO:0000313" key="7">
    <source>
        <dbReference type="EMBL" id="EGG19185.1"/>
    </source>
</evidence>
<dbReference type="InterPro" id="IPR002641">
    <property type="entry name" value="PNPLA_dom"/>
</dbReference>
<reference evidence="8" key="1">
    <citation type="journal article" date="2011" name="Genome Res.">
        <title>Phylogeny-wide analysis of social amoeba genomes highlights ancient origins for complex intercellular communication.</title>
        <authorList>
            <person name="Heidel A.J."/>
            <person name="Lawal H.M."/>
            <person name="Felder M."/>
            <person name="Schilde C."/>
            <person name="Helps N.R."/>
            <person name="Tunggal B."/>
            <person name="Rivero F."/>
            <person name="John U."/>
            <person name="Schleicher M."/>
            <person name="Eichinger L."/>
            <person name="Platzer M."/>
            <person name="Noegel A.A."/>
            <person name="Schaap P."/>
            <person name="Gloeckner G."/>
        </authorList>
    </citation>
    <scope>NUCLEOTIDE SEQUENCE [LARGE SCALE GENOMIC DNA]</scope>
    <source>
        <strain evidence="8">SH3</strain>
    </source>
</reference>
<dbReference type="Gene3D" id="3.40.1090.10">
    <property type="entry name" value="Cytosolic phospholipase A2 catalytic domain"/>
    <property type="match status" value="1"/>
</dbReference>
<dbReference type="Pfam" id="PF01734">
    <property type="entry name" value="Patatin"/>
    <property type="match status" value="1"/>
</dbReference>
<evidence type="ECO:0000256" key="2">
    <source>
        <dbReference type="ARBA" id="ARBA00022963"/>
    </source>
</evidence>
<dbReference type="InterPro" id="IPR016035">
    <property type="entry name" value="Acyl_Trfase/lysoPLipase"/>
</dbReference>
<dbReference type="RefSeq" id="XP_004366818.1">
    <property type="nucleotide sequence ID" value="XM_004366761.1"/>
</dbReference>
<keyword evidence="3 4" id="KW-0443">Lipid metabolism</keyword>
<dbReference type="AlphaFoldDB" id="F4PZF6"/>
<organism evidence="7 8">
    <name type="scientific">Cavenderia fasciculata</name>
    <name type="common">Slime mold</name>
    <name type="synonym">Dictyostelium fasciculatum</name>
    <dbReference type="NCBI Taxonomy" id="261658"/>
    <lineage>
        <taxon>Eukaryota</taxon>
        <taxon>Amoebozoa</taxon>
        <taxon>Evosea</taxon>
        <taxon>Eumycetozoa</taxon>
        <taxon>Dictyostelia</taxon>
        <taxon>Acytosteliales</taxon>
        <taxon>Cavenderiaceae</taxon>
        <taxon>Cavenderia</taxon>
    </lineage>
</organism>
<sequence length="839" mass="94420">MIYVTNEASTDGKMADHIESFSKKNHLNSINQPIKPYLIVVFNKTDHKGQSTLQAKKDNLAPKIGQFYRGFDVVCLPHIKNIEGFQESIEKIKKIIVDQQLQQVAKGFLEWTQYFVKDIIQPNLLRYHSLKPETLVATIEALRNLPNDLKKDQYNIDISYLEKIQLDRVFNVLVSIYKAKIKPNHPHENPNLHRDFGHIIHHFAKMFQYYSGKLDSNNEKGIKTLGEIAESIQSYIIFNTPCSNKSDDNITKCRIIQSRHGVGGCKLDGGSYTFANVKYDPTDESKGFKSNTEWEKDIELIKYHQDSQNDTSLEWLEYLTKDSTGLIIGLRYPLTQVCFGCLVRFPSEQLGCGHYSCMECLALATPEEKKPCLLCGVLTDGSSCTPTVPHQAGYRVMAADGGGVKGIVTSLNLEEIQKQLYGIPTYHLFDLIVGTSTGGLVALASSIPLPGETTPISAIELTKKYEMLSKEGFKKEFVASWDMTAGYAFGPRYISKCAEIVLKDLFRDENLLISSQSKTRIALTSTTNTPGVICVIPSYNLEKANSKGLVYHRDITPYQSSLATSAAPTYLKSRKVDSKPDEDTTYLTDGGMMANNPSEVGYHESFKIWGKEKKLDILVNLGCGSSNVPTETGDRIDNVLMYVSNTTTNNNKHWKNLKTYVAMNMYDEESNTIHIYSRIDLKGIVGLKEQLEKNEMFSLVVKKKRSGTKLFEFKKYSHYDSSRESKQRPYISSIKLEGILESSDQIGIKCRLECHREKEANRSLCFISNSPIKFKHLNKLADLQKQQPTNGIRATDHSQIVPDKRNLTVAQPISSSVPTVSQNIRASSEQVENSTNITV</sequence>
<feature type="short sequence motif" description="DGA/G" evidence="4">
    <location>
        <begin position="589"/>
        <end position="591"/>
    </location>
</feature>
<dbReference type="CDD" id="cd07199">
    <property type="entry name" value="Pat17_PNPLA8_PNPLA9_like"/>
    <property type="match status" value="1"/>
</dbReference>
<dbReference type="PANTHER" id="PTHR24185:SF1">
    <property type="entry name" value="CALCIUM-INDEPENDENT PHOSPHOLIPASE A2-GAMMA"/>
    <property type="match status" value="1"/>
</dbReference>
<dbReference type="GO" id="GO:0016020">
    <property type="term" value="C:membrane"/>
    <property type="evidence" value="ECO:0007669"/>
    <property type="project" value="TreeGrafter"/>
</dbReference>
<dbReference type="EMBL" id="GL883016">
    <property type="protein sequence ID" value="EGG19185.1"/>
    <property type="molecule type" value="Genomic_DNA"/>
</dbReference>
<name>F4PZF6_CACFS</name>
<dbReference type="PANTHER" id="PTHR24185">
    <property type="entry name" value="CALCIUM-INDEPENDENT PHOSPHOLIPASE A2-GAMMA"/>
    <property type="match status" value="1"/>
</dbReference>
<accession>F4PZF6</accession>